<keyword evidence="5 8" id="KW-1133">Transmembrane helix</keyword>
<dbReference type="PANTHER" id="PTHR22926:SF3">
    <property type="entry name" value="UNDECAPRENYL-PHOSPHATE ALPHA-N-ACETYLGLUCOSAMINYL 1-PHOSPHATE TRANSFERASE"/>
    <property type="match status" value="1"/>
</dbReference>
<evidence type="ECO:0000256" key="1">
    <source>
        <dbReference type="ARBA" id="ARBA00004651"/>
    </source>
</evidence>
<dbReference type="InterPro" id="IPR029063">
    <property type="entry name" value="SAM-dependent_MTases_sf"/>
</dbReference>
<comment type="cofactor">
    <cofactor evidence="7">
        <name>Mg(2+)</name>
        <dbReference type="ChEBI" id="CHEBI:18420"/>
    </cofactor>
</comment>
<dbReference type="PANTHER" id="PTHR22926">
    <property type="entry name" value="PHOSPHO-N-ACETYLMURAMOYL-PENTAPEPTIDE-TRANSFERASE"/>
    <property type="match status" value="1"/>
</dbReference>
<feature type="transmembrane region" description="Helical" evidence="8">
    <location>
        <begin position="6"/>
        <end position="27"/>
    </location>
</feature>
<organism evidence="9 10">
    <name type="scientific">Desulfatitalea alkaliphila</name>
    <dbReference type="NCBI Taxonomy" id="2929485"/>
    <lineage>
        <taxon>Bacteria</taxon>
        <taxon>Pseudomonadati</taxon>
        <taxon>Thermodesulfobacteriota</taxon>
        <taxon>Desulfobacteria</taxon>
        <taxon>Desulfobacterales</taxon>
        <taxon>Desulfosarcinaceae</taxon>
        <taxon>Desulfatitalea</taxon>
    </lineage>
</organism>
<dbReference type="AlphaFoldDB" id="A0AA41UKN2"/>
<keyword evidence="6 8" id="KW-0472">Membrane</keyword>
<feature type="transmembrane region" description="Helical" evidence="8">
    <location>
        <begin position="295"/>
        <end position="314"/>
    </location>
</feature>
<sequence length="618" mass="67070">MIDNPTLLFLFSLALAAAGTPVVRWAALRYGWVAQPSSDRWHKKPTALMGGIAIFGAMAVGLALMADFGSLVGHVFRTDGAQGVPSAGAVILVGASFLFLVGLFDDFRSLKPHNKLIGQIIAAAWVVFLGFRLNWFHSLTGDTMVTLLWVVGITNAFNLIDNMDGLCAGVGTVACLALAFLFAPLAREPMLIALVLAGAMGGFLIYNFNPAKIFMGDCGSLVIGFSVSVLVLCYASVPSATPLARFAIPVLMLLVPILDTTLVTVIRLLSGRKASTGGRDHTSHRLVLMGFSEKSAVLFLYGTGMVAGLAAVFVSRSDTLTSPAVILPVVTAVVLMGIYLSQLRVYPEKEFSALRDRTFTPVLLELTYKRQLLFVLFDLVLVAFSYYLAYRLRFSGVEFSLYFPVFLSSLPAVIGCKMVVFLAMGVYRGLWGYLSTSDVFLVGRASAMGTLLSVAAVTFIYRFQDFSKGIFVIDWMLTTGLLLGVRGSFRFFIETRNRQTLAGDRVVIYGAGRAGELLLREILNNPRLGVKPVGFVDDDTLKNGKKIQGYPILGAFEEMDRIREQHGVAGVLVSFNDAEGANKASHSAAEDFCRTHGLFMKKFQISLKDVPLRGGIDD</sequence>
<evidence type="ECO:0000256" key="8">
    <source>
        <dbReference type="SAM" id="Phobius"/>
    </source>
</evidence>
<gene>
    <name evidence="9" type="ORF">MRX98_18040</name>
</gene>
<dbReference type="SUPFAM" id="SSF53335">
    <property type="entry name" value="S-adenosyl-L-methionine-dependent methyltransferases"/>
    <property type="match status" value="1"/>
</dbReference>
<protein>
    <submittedName>
        <fullName evidence="9">Glycosyl transferase</fullName>
    </submittedName>
</protein>
<dbReference type="GO" id="GO:0071555">
    <property type="term" value="P:cell wall organization"/>
    <property type="evidence" value="ECO:0007669"/>
    <property type="project" value="TreeGrafter"/>
</dbReference>
<dbReference type="GO" id="GO:0005886">
    <property type="term" value="C:plasma membrane"/>
    <property type="evidence" value="ECO:0007669"/>
    <property type="project" value="UniProtKB-SubCell"/>
</dbReference>
<dbReference type="Proteomes" id="UP001165427">
    <property type="component" value="Unassembled WGS sequence"/>
</dbReference>
<keyword evidence="4 8" id="KW-0812">Transmembrane</keyword>
<feature type="transmembrane region" description="Helical" evidence="8">
    <location>
        <begin position="218"/>
        <end position="237"/>
    </location>
</feature>
<evidence type="ECO:0000256" key="5">
    <source>
        <dbReference type="ARBA" id="ARBA00022989"/>
    </source>
</evidence>
<evidence type="ECO:0000256" key="6">
    <source>
        <dbReference type="ARBA" id="ARBA00023136"/>
    </source>
</evidence>
<accession>A0AA41UKN2</accession>
<feature type="binding site" evidence="7">
    <location>
        <position position="217"/>
    </location>
    <ligand>
        <name>Mg(2+)</name>
        <dbReference type="ChEBI" id="CHEBI:18420"/>
    </ligand>
</feature>
<feature type="transmembrane region" description="Helical" evidence="8">
    <location>
        <begin position="243"/>
        <end position="269"/>
    </location>
</feature>
<dbReference type="GO" id="GO:0044038">
    <property type="term" value="P:cell wall macromolecule biosynthetic process"/>
    <property type="evidence" value="ECO:0007669"/>
    <property type="project" value="TreeGrafter"/>
</dbReference>
<feature type="transmembrane region" description="Helical" evidence="8">
    <location>
        <begin position="86"/>
        <end position="104"/>
    </location>
</feature>
<comment type="subcellular location">
    <subcellularLocation>
        <location evidence="1">Cell membrane</location>
        <topology evidence="1">Multi-pass membrane protein</topology>
    </subcellularLocation>
</comment>
<evidence type="ECO:0000313" key="9">
    <source>
        <dbReference type="EMBL" id="MCJ8502484.1"/>
    </source>
</evidence>
<keyword evidence="2" id="KW-1003">Cell membrane</keyword>
<dbReference type="EMBL" id="JALJRB010000027">
    <property type="protein sequence ID" value="MCJ8502484.1"/>
    <property type="molecule type" value="Genomic_DNA"/>
</dbReference>
<dbReference type="CDD" id="cd06853">
    <property type="entry name" value="GT_WecA_like"/>
    <property type="match status" value="1"/>
</dbReference>
<evidence type="ECO:0000256" key="4">
    <source>
        <dbReference type="ARBA" id="ARBA00022692"/>
    </source>
</evidence>
<keyword evidence="3 9" id="KW-0808">Transferase</keyword>
<name>A0AA41UKN2_9BACT</name>
<feature type="transmembrane region" description="Helical" evidence="8">
    <location>
        <begin position="143"/>
        <end position="160"/>
    </location>
</feature>
<dbReference type="GO" id="GO:0009103">
    <property type="term" value="P:lipopolysaccharide biosynthetic process"/>
    <property type="evidence" value="ECO:0007669"/>
    <property type="project" value="TreeGrafter"/>
</dbReference>
<reference evidence="9" key="1">
    <citation type="submission" date="2022-04" db="EMBL/GenBank/DDBJ databases">
        <title>Desulfatitalea alkaliphila sp. nov., a novel anaerobic sulfate-reducing bacterium isolated from terrestrial mud volcano, Taman Peninsula, Russia.</title>
        <authorList>
            <person name="Khomyakova M.A."/>
            <person name="Merkel A.Y."/>
            <person name="Slobodkin A.I."/>
        </authorList>
    </citation>
    <scope>NUCLEOTIDE SEQUENCE</scope>
    <source>
        <strain evidence="9">M08but</strain>
    </source>
</reference>
<feature type="transmembrane region" description="Helical" evidence="8">
    <location>
        <begin position="469"/>
        <end position="489"/>
    </location>
</feature>
<evidence type="ECO:0000256" key="2">
    <source>
        <dbReference type="ARBA" id="ARBA00022475"/>
    </source>
</evidence>
<comment type="caution">
    <text evidence="9">The sequence shown here is derived from an EMBL/GenBank/DDBJ whole genome shotgun (WGS) entry which is preliminary data.</text>
</comment>
<dbReference type="Pfam" id="PF13727">
    <property type="entry name" value="CoA_binding_3"/>
    <property type="match status" value="1"/>
</dbReference>
<proteinExistence type="predicted"/>
<feature type="transmembrane region" description="Helical" evidence="8">
    <location>
        <begin position="47"/>
        <end position="66"/>
    </location>
</feature>
<evidence type="ECO:0000256" key="3">
    <source>
        <dbReference type="ARBA" id="ARBA00022679"/>
    </source>
</evidence>
<evidence type="ECO:0000256" key="7">
    <source>
        <dbReference type="PIRSR" id="PIRSR600715-1"/>
    </source>
</evidence>
<dbReference type="RefSeq" id="WP_246913313.1">
    <property type="nucleotide sequence ID" value="NZ_JALJRB010000027.1"/>
</dbReference>
<dbReference type="Gene3D" id="3.40.50.720">
    <property type="entry name" value="NAD(P)-binding Rossmann-like Domain"/>
    <property type="match status" value="1"/>
</dbReference>
<feature type="transmembrane region" description="Helical" evidence="8">
    <location>
        <begin position="439"/>
        <end position="463"/>
    </location>
</feature>
<dbReference type="Pfam" id="PF00953">
    <property type="entry name" value="Glycos_transf_4"/>
    <property type="match status" value="1"/>
</dbReference>
<keyword evidence="7" id="KW-0460">Magnesium</keyword>
<dbReference type="InterPro" id="IPR000715">
    <property type="entry name" value="Glycosyl_transferase_4"/>
</dbReference>
<dbReference type="GO" id="GO:0046872">
    <property type="term" value="F:metal ion binding"/>
    <property type="evidence" value="ECO:0007669"/>
    <property type="project" value="UniProtKB-KW"/>
</dbReference>
<feature type="transmembrane region" description="Helical" evidence="8">
    <location>
        <begin position="372"/>
        <end position="389"/>
    </location>
</feature>
<feature type="transmembrane region" description="Helical" evidence="8">
    <location>
        <begin position="189"/>
        <end position="206"/>
    </location>
</feature>
<feature type="binding site" evidence="7">
    <location>
        <position position="158"/>
    </location>
    <ligand>
        <name>Mg(2+)</name>
        <dbReference type="ChEBI" id="CHEBI:18420"/>
    </ligand>
</feature>
<feature type="transmembrane region" description="Helical" evidence="8">
    <location>
        <begin position="165"/>
        <end position="183"/>
    </location>
</feature>
<feature type="transmembrane region" description="Helical" evidence="8">
    <location>
        <begin position="320"/>
        <end position="340"/>
    </location>
</feature>
<keyword evidence="10" id="KW-1185">Reference proteome</keyword>
<dbReference type="GO" id="GO:0016780">
    <property type="term" value="F:phosphotransferase activity, for other substituted phosphate groups"/>
    <property type="evidence" value="ECO:0007669"/>
    <property type="project" value="InterPro"/>
</dbReference>
<feature type="transmembrane region" description="Helical" evidence="8">
    <location>
        <begin position="401"/>
        <end position="427"/>
    </location>
</feature>
<feature type="transmembrane region" description="Helical" evidence="8">
    <location>
        <begin position="116"/>
        <end position="137"/>
    </location>
</feature>
<keyword evidence="7" id="KW-0479">Metal-binding</keyword>
<evidence type="ECO:0000313" key="10">
    <source>
        <dbReference type="Proteomes" id="UP001165427"/>
    </source>
</evidence>